<evidence type="ECO:0000313" key="3">
    <source>
        <dbReference type="Proteomes" id="UP001526143"/>
    </source>
</evidence>
<dbReference type="RefSeq" id="WP_263746667.1">
    <property type="nucleotide sequence ID" value="NZ_JAOWRF010000238.1"/>
</dbReference>
<accession>A0ABT3B1G3</accession>
<reference evidence="2 3" key="1">
    <citation type="submission" date="2022-10" db="EMBL/GenBank/DDBJ databases">
        <title>Identification of biosynthetic pathway for the production of the potent trypsin inhibitor radiosumin.</title>
        <authorList>
            <person name="Fewer D.P."/>
            <person name="Delbaje E."/>
            <person name="Ouyang X."/>
            <person name="Agostino P.D."/>
            <person name="Wahlsten M."/>
            <person name="Jokela J."/>
            <person name="Permi P."/>
            <person name="Haapaniemi E."/>
            <person name="Koistinen H."/>
        </authorList>
    </citation>
    <scope>NUCLEOTIDE SEQUENCE [LARGE SCALE GENOMIC DNA]</scope>
    <source>
        <strain evidence="2 3">NIES-515</strain>
    </source>
</reference>
<gene>
    <name evidence="2" type="ORF">OGM63_16435</name>
</gene>
<keyword evidence="1" id="KW-0812">Transmembrane</keyword>
<sequence length="45" mass="5136">MKSATPKKPWQLAVYIVSLYILWSTRLQVYAITIAPGYYSSGLQE</sequence>
<feature type="transmembrane region" description="Helical" evidence="1">
    <location>
        <begin position="12"/>
        <end position="39"/>
    </location>
</feature>
<proteinExistence type="predicted"/>
<comment type="caution">
    <text evidence="2">The sequence shown here is derived from an EMBL/GenBank/DDBJ whole genome shotgun (WGS) entry which is preliminary data.</text>
</comment>
<evidence type="ECO:0000313" key="2">
    <source>
        <dbReference type="EMBL" id="MCV3215080.1"/>
    </source>
</evidence>
<protein>
    <submittedName>
        <fullName evidence="2">Uncharacterized protein</fullName>
    </submittedName>
</protein>
<keyword evidence="3" id="KW-1185">Reference proteome</keyword>
<keyword evidence="1" id="KW-1133">Transmembrane helix</keyword>
<dbReference type="EMBL" id="JAOWRF010000238">
    <property type="protein sequence ID" value="MCV3215080.1"/>
    <property type="molecule type" value="Genomic_DNA"/>
</dbReference>
<organism evidence="2 3">
    <name type="scientific">Plectonema radiosum NIES-515</name>
    <dbReference type="NCBI Taxonomy" id="2986073"/>
    <lineage>
        <taxon>Bacteria</taxon>
        <taxon>Bacillati</taxon>
        <taxon>Cyanobacteriota</taxon>
        <taxon>Cyanophyceae</taxon>
        <taxon>Oscillatoriophycideae</taxon>
        <taxon>Oscillatoriales</taxon>
        <taxon>Microcoleaceae</taxon>
        <taxon>Plectonema</taxon>
    </lineage>
</organism>
<keyword evidence="1" id="KW-0472">Membrane</keyword>
<dbReference type="Proteomes" id="UP001526143">
    <property type="component" value="Unassembled WGS sequence"/>
</dbReference>
<name>A0ABT3B1G3_9CYAN</name>
<evidence type="ECO:0000256" key="1">
    <source>
        <dbReference type="SAM" id="Phobius"/>
    </source>
</evidence>